<evidence type="ECO:0000313" key="2">
    <source>
        <dbReference type="EMBL" id="GAA4695112.1"/>
    </source>
</evidence>
<accession>A0ABP8WT94</accession>
<proteinExistence type="predicted"/>
<dbReference type="Proteomes" id="UP001500621">
    <property type="component" value="Unassembled WGS sequence"/>
</dbReference>
<reference evidence="3" key="1">
    <citation type="journal article" date="2019" name="Int. J. Syst. Evol. Microbiol.">
        <title>The Global Catalogue of Microorganisms (GCM) 10K type strain sequencing project: providing services to taxonomists for standard genome sequencing and annotation.</title>
        <authorList>
            <consortium name="The Broad Institute Genomics Platform"/>
            <consortium name="The Broad Institute Genome Sequencing Center for Infectious Disease"/>
            <person name="Wu L."/>
            <person name="Ma J."/>
        </authorList>
    </citation>
    <scope>NUCLEOTIDE SEQUENCE [LARGE SCALE GENOMIC DNA]</scope>
    <source>
        <strain evidence="3">JCM 18127</strain>
    </source>
</reference>
<comment type="caution">
    <text evidence="2">The sequence shown here is derived from an EMBL/GenBank/DDBJ whole genome shotgun (WGS) entry which is preliminary data.</text>
</comment>
<evidence type="ECO:0000256" key="1">
    <source>
        <dbReference type="SAM" id="MobiDB-lite"/>
    </source>
</evidence>
<feature type="region of interest" description="Disordered" evidence="1">
    <location>
        <begin position="1"/>
        <end position="33"/>
    </location>
</feature>
<name>A0ABP8WT94_9ACTN</name>
<protein>
    <recommendedName>
        <fullName evidence="4">DUF4439 domain-containing protein</fullName>
    </recommendedName>
</protein>
<evidence type="ECO:0000313" key="3">
    <source>
        <dbReference type="Proteomes" id="UP001500621"/>
    </source>
</evidence>
<keyword evidence="3" id="KW-1185">Reference proteome</keyword>
<gene>
    <name evidence="2" type="ORF">GCM10023226_36840</name>
</gene>
<feature type="compositionally biased region" description="Pro residues" evidence="1">
    <location>
        <begin position="19"/>
        <end position="30"/>
    </location>
</feature>
<evidence type="ECO:0008006" key="4">
    <source>
        <dbReference type="Google" id="ProtNLM"/>
    </source>
</evidence>
<sequence>MLTHDSAPGAGDILARVPVPSPVTPPPPPVRRVGQRVGRRAALTAGAGGGLVLVLGACTADGEDTGPSGPGVLRPTAPPVSADTTLATEVARAIGDTDALLAAVVTAYPALRPRLVPLRRTHAAHLRVLDELELSAPGTPRAPQGGRRVALRATLRREQVLQRELDRACLAAESGSLATLLGAMSAALGQRLAVLGAA</sequence>
<dbReference type="EMBL" id="BAABIM010000004">
    <property type="protein sequence ID" value="GAA4695112.1"/>
    <property type="molecule type" value="Genomic_DNA"/>
</dbReference>
<organism evidence="2 3">
    <name type="scientific">Nocardioides nanhaiensis</name>
    <dbReference type="NCBI Taxonomy" id="1476871"/>
    <lineage>
        <taxon>Bacteria</taxon>
        <taxon>Bacillati</taxon>
        <taxon>Actinomycetota</taxon>
        <taxon>Actinomycetes</taxon>
        <taxon>Propionibacteriales</taxon>
        <taxon>Nocardioidaceae</taxon>
        <taxon>Nocardioides</taxon>
    </lineage>
</organism>